<keyword evidence="1" id="KW-0436">Ligase</keyword>
<dbReference type="GO" id="GO:0016874">
    <property type="term" value="F:ligase activity"/>
    <property type="evidence" value="ECO:0007669"/>
    <property type="project" value="UniProtKB-KW"/>
</dbReference>
<dbReference type="Gene3D" id="3.30.470.20">
    <property type="entry name" value="ATP-grasp fold, B domain"/>
    <property type="match status" value="1"/>
</dbReference>
<dbReference type="InterPro" id="IPR052032">
    <property type="entry name" value="ATP-dep_AA_Ligase"/>
</dbReference>
<keyword evidence="3" id="KW-0067">ATP-binding</keyword>
<name>A0A7D9EA03_PARCT</name>
<proteinExistence type="predicted"/>
<comment type="caution">
    <text evidence="4">The sequence shown here is derived from an EMBL/GenBank/DDBJ whole genome shotgun (WGS) entry which is preliminary data.</text>
</comment>
<dbReference type="AlphaFoldDB" id="A0A7D9EA03"/>
<gene>
    <name evidence="4" type="ORF">PACLA_8A054012</name>
</gene>
<dbReference type="SUPFAM" id="SSF56059">
    <property type="entry name" value="Glutathione synthetase ATP-binding domain-like"/>
    <property type="match status" value="1"/>
</dbReference>
<evidence type="ECO:0000313" key="4">
    <source>
        <dbReference type="EMBL" id="CAB4002297.1"/>
    </source>
</evidence>
<evidence type="ECO:0000313" key="5">
    <source>
        <dbReference type="Proteomes" id="UP001152795"/>
    </source>
</evidence>
<protein>
    <submittedName>
        <fullName evidence="4">ATP-grasp domain-containing</fullName>
    </submittedName>
</protein>
<evidence type="ECO:0000256" key="2">
    <source>
        <dbReference type="ARBA" id="ARBA00022741"/>
    </source>
</evidence>
<keyword evidence="2" id="KW-0547">Nucleotide-binding</keyword>
<dbReference type="PANTHER" id="PTHR43585:SF2">
    <property type="entry name" value="ATP-GRASP ENZYME FSQD"/>
    <property type="match status" value="1"/>
</dbReference>
<dbReference type="Proteomes" id="UP001152795">
    <property type="component" value="Unassembled WGS sequence"/>
</dbReference>
<sequence length="447" mass="50533">MHKILNLLPITFDHAEAANLDASEHEVHFLYASEGTIDTEMTAFAYGSYLAQPDFLLSYVERAVSYVKKNGITAIIFSHDMASVVASVVCEQTGLPGPSLESTFRCLHKYYSRKTENGNLWFDYIHMDKPSEEWKGKVRYPCFLKAPFLCASMGHCCVTNEAEMEVALVNLERLVAPFFTGYCEFFRRYLDLEKFPLAVENIAAVEELVESCDQYCFEGWMDNNGNFKLCTAGFCEISREKAGRVLHWIIPQFISGAVDGDTYKKLVQYTEEMAHRFGVASTFFDLEFWQQGDELTLIEMNCRMSYSLSVAYRKMWAVSAYQSAVQLACGQTAKLMQWKPSAHHKDGEPISGQFFVFTSGEGKGKDFIDFEYARVGCISDGVYNTMGAAMTISVEEESPVKQTSTVGVRLCDFLLTDSSASSLFQRANEVKTKLLLREEDRDPLKLL</sequence>
<evidence type="ECO:0000256" key="1">
    <source>
        <dbReference type="ARBA" id="ARBA00022598"/>
    </source>
</evidence>
<organism evidence="4 5">
    <name type="scientific">Paramuricea clavata</name>
    <name type="common">Red gorgonian</name>
    <name type="synonym">Violescent sea-whip</name>
    <dbReference type="NCBI Taxonomy" id="317549"/>
    <lineage>
        <taxon>Eukaryota</taxon>
        <taxon>Metazoa</taxon>
        <taxon>Cnidaria</taxon>
        <taxon>Anthozoa</taxon>
        <taxon>Octocorallia</taxon>
        <taxon>Malacalcyonacea</taxon>
        <taxon>Plexauridae</taxon>
        <taxon>Paramuricea</taxon>
    </lineage>
</organism>
<evidence type="ECO:0000256" key="3">
    <source>
        <dbReference type="ARBA" id="ARBA00022840"/>
    </source>
</evidence>
<accession>A0A7D9EA03</accession>
<dbReference type="GO" id="GO:0005524">
    <property type="term" value="F:ATP binding"/>
    <property type="evidence" value="ECO:0007669"/>
    <property type="project" value="UniProtKB-KW"/>
</dbReference>
<keyword evidence="5" id="KW-1185">Reference proteome</keyword>
<dbReference type="PANTHER" id="PTHR43585">
    <property type="entry name" value="FUMIPYRROLE BIOSYNTHESIS PROTEIN C"/>
    <property type="match status" value="1"/>
</dbReference>
<dbReference type="EMBL" id="CACRXK020004316">
    <property type="protein sequence ID" value="CAB4002297.1"/>
    <property type="molecule type" value="Genomic_DNA"/>
</dbReference>
<dbReference type="OrthoDB" id="10060541at2759"/>
<reference evidence="4" key="1">
    <citation type="submission" date="2020-04" db="EMBL/GenBank/DDBJ databases">
        <authorList>
            <person name="Alioto T."/>
            <person name="Alioto T."/>
            <person name="Gomez Garrido J."/>
        </authorList>
    </citation>
    <scope>NUCLEOTIDE SEQUENCE</scope>
    <source>
        <strain evidence="4">A484AB</strain>
    </source>
</reference>